<dbReference type="HOGENOM" id="CLU_013430_11_2_1"/>
<dbReference type="Pfam" id="PF01545">
    <property type="entry name" value="Cation_efflux"/>
    <property type="match status" value="1"/>
</dbReference>
<evidence type="ECO:0000256" key="7">
    <source>
        <dbReference type="ARBA" id="ARBA00023136"/>
    </source>
</evidence>
<keyword evidence="5 8" id="KW-1133">Transmembrane helix</keyword>
<dbReference type="GeneID" id="27727517"/>
<comment type="subcellular location">
    <subcellularLocation>
        <location evidence="8">Endoplasmic reticulum membrane</location>
        <topology evidence="8">Multi-pass membrane protein</topology>
    </subcellularLocation>
    <subcellularLocation>
        <location evidence="1">Membrane</location>
        <topology evidence="1">Multi-pass membrane protein</topology>
    </subcellularLocation>
</comment>
<evidence type="ECO:0000256" key="8">
    <source>
        <dbReference type="RuleBase" id="RU369017"/>
    </source>
</evidence>
<accession>A0A084FZM5</accession>
<feature type="transmembrane region" description="Helical" evidence="8">
    <location>
        <begin position="228"/>
        <end position="249"/>
    </location>
</feature>
<comment type="caution">
    <text evidence="11">The sequence shown here is derived from an EMBL/GenBank/DDBJ whole genome shotgun (WGS) entry which is preliminary data.</text>
</comment>
<dbReference type="GO" id="GO:0005794">
    <property type="term" value="C:Golgi apparatus"/>
    <property type="evidence" value="ECO:0007669"/>
    <property type="project" value="TreeGrafter"/>
</dbReference>
<feature type="region of interest" description="Disordered" evidence="9">
    <location>
        <begin position="254"/>
        <end position="285"/>
    </location>
</feature>
<feature type="region of interest" description="Disordered" evidence="9">
    <location>
        <begin position="56"/>
        <end position="87"/>
    </location>
</feature>
<evidence type="ECO:0000256" key="5">
    <source>
        <dbReference type="ARBA" id="ARBA00022989"/>
    </source>
</evidence>
<feature type="compositionally biased region" description="Basic residues" evidence="9">
    <location>
        <begin position="273"/>
        <end position="283"/>
    </location>
</feature>
<evidence type="ECO:0000313" key="12">
    <source>
        <dbReference type="Proteomes" id="UP000028545"/>
    </source>
</evidence>
<evidence type="ECO:0000313" key="11">
    <source>
        <dbReference type="EMBL" id="KEZ40537.1"/>
    </source>
</evidence>
<dbReference type="GO" id="GO:0005385">
    <property type="term" value="F:zinc ion transmembrane transporter activity"/>
    <property type="evidence" value="ECO:0007669"/>
    <property type="project" value="UniProtKB-UniRule"/>
</dbReference>
<evidence type="ECO:0000256" key="1">
    <source>
        <dbReference type="ARBA" id="ARBA00004141"/>
    </source>
</evidence>
<dbReference type="AlphaFoldDB" id="A0A084FZM5"/>
<dbReference type="KEGG" id="sapo:SAPIO_CDS8445"/>
<sequence>MTSSYSIPAPPLQHIHDPHHSHCHSHTHSNGSANSIPTLHPHGSISSYLTPDAQIIPNGRAGRVNSLDREGDDGGGGHLGRTSSGFQSIANGHATRERMAPPAPINIAASWKEEGGGGKILMTPATNSTPINLNVSFMVVQAFYGFATDSLGLLSDTVHMFFDCVALLVGLVAAVASKWPRSQRFPYGLGKMETLSGFANGVLLILLSVEITFEAVERIWDGSKPTRLGELLVVSILGLLVNLVGITAFGHHHHGHDHGHSHGHSHSDGCSHSHSHSHDHHGHSHDNENMHGIYLHVLADTLGSASVIVSTLLTHFTNWGGWDPTASVFISVLIFLSARPLVISSAKRLLLSVPDDVEYNLRNILAGISQQRGVAGCAVPKFWLDDRDSAGDEKTEKAEGSVGGRKLLGIVHVVAGKGSSLDDVRDRVREFLLRNGMDLVVQVEREGDATCWCGFGRTGGPPKINGPKSH</sequence>
<dbReference type="InterPro" id="IPR027469">
    <property type="entry name" value="Cation_efflux_TMD_sf"/>
</dbReference>
<feature type="transmembrane region" description="Helical" evidence="8">
    <location>
        <begin position="293"/>
        <end position="313"/>
    </location>
</feature>
<dbReference type="RefSeq" id="XP_016640336.1">
    <property type="nucleotide sequence ID" value="XM_016790073.1"/>
</dbReference>
<dbReference type="SUPFAM" id="SSF161111">
    <property type="entry name" value="Cation efflux protein transmembrane domain-like"/>
    <property type="match status" value="1"/>
</dbReference>
<keyword evidence="6 8" id="KW-0406">Ion transport</keyword>
<dbReference type="PANTHER" id="PTHR45755">
    <property type="match status" value="1"/>
</dbReference>
<feature type="compositionally biased region" description="Basic residues" evidence="9">
    <location>
        <begin position="254"/>
        <end position="264"/>
    </location>
</feature>
<dbReference type="GO" id="GO:0005789">
    <property type="term" value="C:endoplasmic reticulum membrane"/>
    <property type="evidence" value="ECO:0007669"/>
    <property type="project" value="UniProtKB-SubCell"/>
</dbReference>
<keyword evidence="12" id="KW-1185">Reference proteome</keyword>
<dbReference type="InterPro" id="IPR045316">
    <property type="entry name" value="Msc2-like"/>
</dbReference>
<evidence type="ECO:0000256" key="4">
    <source>
        <dbReference type="ARBA" id="ARBA00022692"/>
    </source>
</evidence>
<dbReference type="InterPro" id="IPR002524">
    <property type="entry name" value="Cation_efflux"/>
</dbReference>
<protein>
    <recommendedName>
        <fullName evidence="8">Zinc transporter</fullName>
    </recommendedName>
</protein>
<comment type="caution">
    <text evidence="8">Lacks conserved residue(s) required for the propagation of feature annotation.</text>
</comment>
<dbReference type="OMA" id="PWSGWDP"/>
<proteinExistence type="inferred from homology"/>
<keyword evidence="8" id="KW-0256">Endoplasmic reticulum</keyword>
<evidence type="ECO:0000256" key="2">
    <source>
        <dbReference type="ARBA" id="ARBA00008873"/>
    </source>
</evidence>
<dbReference type="OrthoDB" id="78669at2759"/>
<feature type="transmembrane region" description="Helical" evidence="8">
    <location>
        <begin position="158"/>
        <end position="176"/>
    </location>
</feature>
<feature type="transmembrane region" description="Helical" evidence="8">
    <location>
        <begin position="325"/>
        <end position="342"/>
    </location>
</feature>
<evidence type="ECO:0000256" key="6">
    <source>
        <dbReference type="ARBA" id="ARBA00023065"/>
    </source>
</evidence>
<dbReference type="PANTHER" id="PTHR45755:SF4">
    <property type="entry name" value="ZINC TRANSPORTER 7"/>
    <property type="match status" value="1"/>
</dbReference>
<evidence type="ECO:0000256" key="3">
    <source>
        <dbReference type="ARBA" id="ARBA00022448"/>
    </source>
</evidence>
<dbReference type="EMBL" id="JOWA01000121">
    <property type="protein sequence ID" value="KEZ40537.1"/>
    <property type="molecule type" value="Genomic_DNA"/>
</dbReference>
<dbReference type="GO" id="GO:0006882">
    <property type="term" value="P:intracellular zinc ion homeostasis"/>
    <property type="evidence" value="ECO:0007669"/>
    <property type="project" value="InterPro"/>
</dbReference>
<keyword evidence="7 8" id="KW-0472">Membrane</keyword>
<feature type="region of interest" description="Disordered" evidence="9">
    <location>
        <begin position="1"/>
        <end position="38"/>
    </location>
</feature>
<feature type="transmembrane region" description="Helical" evidence="8">
    <location>
        <begin position="129"/>
        <end position="146"/>
    </location>
</feature>
<organism evidence="11 12">
    <name type="scientific">Pseudallescheria apiosperma</name>
    <name type="common">Scedosporium apiospermum</name>
    <dbReference type="NCBI Taxonomy" id="563466"/>
    <lineage>
        <taxon>Eukaryota</taxon>
        <taxon>Fungi</taxon>
        <taxon>Dikarya</taxon>
        <taxon>Ascomycota</taxon>
        <taxon>Pezizomycotina</taxon>
        <taxon>Sordariomycetes</taxon>
        <taxon>Hypocreomycetidae</taxon>
        <taxon>Microascales</taxon>
        <taxon>Microascaceae</taxon>
        <taxon>Scedosporium</taxon>
    </lineage>
</organism>
<dbReference type="GO" id="GO:0031410">
    <property type="term" value="C:cytoplasmic vesicle"/>
    <property type="evidence" value="ECO:0007669"/>
    <property type="project" value="TreeGrafter"/>
</dbReference>
<comment type="function">
    <text evidence="8">Functions as a zinc transporter.</text>
</comment>
<dbReference type="InterPro" id="IPR058533">
    <property type="entry name" value="Cation_efflux_TM"/>
</dbReference>
<name>A0A084FZM5_PSEDA</name>
<reference evidence="11 12" key="1">
    <citation type="journal article" date="2014" name="Genome Announc.">
        <title>Draft genome sequence of the pathogenic fungus Scedosporium apiospermum.</title>
        <authorList>
            <person name="Vandeputte P."/>
            <person name="Ghamrawi S."/>
            <person name="Rechenmann M."/>
            <person name="Iltis A."/>
            <person name="Giraud S."/>
            <person name="Fleury M."/>
            <person name="Thornton C."/>
            <person name="Delhaes L."/>
            <person name="Meyer W."/>
            <person name="Papon N."/>
            <person name="Bouchara J.P."/>
        </authorList>
    </citation>
    <scope>NUCLEOTIDE SEQUENCE [LARGE SCALE GENOMIC DNA]</scope>
    <source>
        <strain evidence="11 12">IHEM 14462</strain>
    </source>
</reference>
<dbReference type="VEuPathDB" id="FungiDB:SAPIO_CDS8445"/>
<evidence type="ECO:0000256" key="9">
    <source>
        <dbReference type="SAM" id="MobiDB-lite"/>
    </source>
</evidence>
<dbReference type="NCBIfam" id="TIGR01297">
    <property type="entry name" value="CDF"/>
    <property type="match status" value="1"/>
</dbReference>
<gene>
    <name evidence="11" type="ORF">SAPIO_CDS8445</name>
</gene>
<keyword evidence="4 8" id="KW-0812">Transmembrane</keyword>
<comment type="similarity">
    <text evidence="2 8">Belongs to the cation diffusion facilitator (CDF) transporter (TC 2.A.4) family. SLC30A subfamily.</text>
</comment>
<keyword evidence="3 8" id="KW-0813">Transport</keyword>
<dbReference type="Proteomes" id="UP000028545">
    <property type="component" value="Unassembled WGS sequence"/>
</dbReference>
<feature type="domain" description="Cation efflux protein transmembrane" evidence="10">
    <location>
        <begin position="133"/>
        <end position="350"/>
    </location>
</feature>
<dbReference type="Gene3D" id="1.20.1510.10">
    <property type="entry name" value="Cation efflux protein transmembrane domain"/>
    <property type="match status" value="1"/>
</dbReference>
<evidence type="ECO:0000259" key="10">
    <source>
        <dbReference type="Pfam" id="PF01545"/>
    </source>
</evidence>
<dbReference type="GO" id="GO:1904257">
    <property type="term" value="P:zinc ion import into Golgi lumen"/>
    <property type="evidence" value="ECO:0007669"/>
    <property type="project" value="TreeGrafter"/>
</dbReference>